<sequence>MRKQVAALRARVPWRAGAVALVVVAALAVGGERALAWQDEHARATDEKDAAAAAAAEVEGLIDISGSTSEDDVAKLLDGATAGFRSELEAQADRLRRTLSKNKVAATGKVVSTGVVKLEGGRATVIVAAVGTVKNKQTAEAEPRNYRLRVDLQRDDDRWLVSGLEFVA</sequence>
<keyword evidence="4" id="KW-1185">Reference proteome</keyword>
<comment type="caution">
    <text evidence="3">The sequence shown here is derived from an EMBL/GenBank/DDBJ whole genome shotgun (WGS) entry which is preliminary data.</text>
</comment>
<comment type="subcellular location">
    <subcellularLocation>
        <location evidence="1">Membrane</location>
    </subcellularLocation>
</comment>
<dbReference type="Proteomes" id="UP001596072">
    <property type="component" value="Unassembled WGS sequence"/>
</dbReference>
<keyword evidence="2" id="KW-0472">Membrane</keyword>
<evidence type="ECO:0000313" key="4">
    <source>
        <dbReference type="Proteomes" id="UP001596072"/>
    </source>
</evidence>
<evidence type="ECO:0000256" key="1">
    <source>
        <dbReference type="ARBA" id="ARBA00004370"/>
    </source>
</evidence>
<evidence type="ECO:0000256" key="2">
    <source>
        <dbReference type="ARBA" id="ARBA00023136"/>
    </source>
</evidence>
<dbReference type="PANTHER" id="PTHR37042">
    <property type="entry name" value="OUTER MEMBRANE PROTEIN RV1973"/>
    <property type="match status" value="1"/>
</dbReference>
<name>A0ABW0ZKE5_9ACTN</name>
<gene>
    <name evidence="3" type="ORF">ACFPQB_21465</name>
</gene>
<organism evidence="3 4">
    <name type="scientific">Nocardioides vastitatis</name>
    <dbReference type="NCBI Taxonomy" id="2568655"/>
    <lineage>
        <taxon>Bacteria</taxon>
        <taxon>Bacillati</taxon>
        <taxon>Actinomycetota</taxon>
        <taxon>Actinomycetes</taxon>
        <taxon>Propionibacteriales</taxon>
        <taxon>Nocardioidaceae</taxon>
        <taxon>Nocardioides</taxon>
    </lineage>
</organism>
<dbReference type="EMBL" id="JBHSNS010000016">
    <property type="protein sequence ID" value="MFC5731495.1"/>
    <property type="molecule type" value="Genomic_DNA"/>
</dbReference>
<reference evidence="4" key="1">
    <citation type="journal article" date="2019" name="Int. J. Syst. Evol. Microbiol.">
        <title>The Global Catalogue of Microorganisms (GCM) 10K type strain sequencing project: providing services to taxonomists for standard genome sequencing and annotation.</title>
        <authorList>
            <consortium name="The Broad Institute Genomics Platform"/>
            <consortium name="The Broad Institute Genome Sequencing Center for Infectious Disease"/>
            <person name="Wu L."/>
            <person name="Ma J."/>
        </authorList>
    </citation>
    <scope>NUCLEOTIDE SEQUENCE [LARGE SCALE GENOMIC DNA]</scope>
    <source>
        <strain evidence="4">YIM 94188</strain>
    </source>
</reference>
<protein>
    <submittedName>
        <fullName evidence="3">Nuclear transport factor 2 family protein</fullName>
    </submittedName>
</protein>
<dbReference type="PANTHER" id="PTHR37042:SF4">
    <property type="entry name" value="OUTER MEMBRANE PROTEIN RV1973"/>
    <property type="match status" value="1"/>
</dbReference>
<proteinExistence type="predicted"/>
<dbReference type="RefSeq" id="WP_136430819.1">
    <property type="nucleotide sequence ID" value="NZ_JBHSNS010000016.1"/>
</dbReference>
<accession>A0ABW0ZKE5</accession>
<evidence type="ECO:0000313" key="3">
    <source>
        <dbReference type="EMBL" id="MFC5731495.1"/>
    </source>
</evidence>